<dbReference type="Pfam" id="PF13115">
    <property type="entry name" value="YtkA"/>
    <property type="match status" value="1"/>
</dbReference>
<dbReference type="PROSITE" id="PS51257">
    <property type="entry name" value="PROKAR_LIPOPROTEIN"/>
    <property type="match status" value="1"/>
</dbReference>
<sequence>MSGPFAKRVLLFLIIAGALTGCSSGGNGHSGTNMSGMSMEPIKVELSWSPPEPKAKQEITFEARVTRGGEAIEDAEVVRFEIVNTADVSKKLELAGKPAGKGNYTAEGMLTEAGSYSVTLHVTARTQHSMPTRSLTVRR</sequence>
<gene>
    <name evidence="2" type="ORF">J2Z22_000185</name>
</gene>
<evidence type="ECO:0000313" key="3">
    <source>
        <dbReference type="Proteomes" id="UP001248709"/>
    </source>
</evidence>
<evidence type="ECO:0000313" key="2">
    <source>
        <dbReference type="EMBL" id="MDT3424673.1"/>
    </source>
</evidence>
<proteinExistence type="predicted"/>
<name>A0ABU3H1H9_9BACL</name>
<reference evidence="2 3" key="1">
    <citation type="submission" date="2023-07" db="EMBL/GenBank/DDBJ databases">
        <title>Genomic Encyclopedia of Type Strains, Phase IV (KMG-IV): sequencing the most valuable type-strain genomes for metagenomic binning, comparative biology and taxonomic classification.</title>
        <authorList>
            <person name="Goeker M."/>
        </authorList>
    </citation>
    <scope>NUCLEOTIDE SEQUENCE [LARGE SCALE GENOMIC DNA]</scope>
    <source>
        <strain evidence="2 3">T98</strain>
    </source>
</reference>
<accession>A0ABU3H1H9</accession>
<dbReference type="EMBL" id="JAUSUY010000001">
    <property type="protein sequence ID" value="MDT3424673.1"/>
    <property type="molecule type" value="Genomic_DNA"/>
</dbReference>
<dbReference type="InterPro" id="IPR032693">
    <property type="entry name" value="YtkA-like_dom"/>
</dbReference>
<feature type="domain" description="YtkA-like" evidence="1">
    <location>
        <begin position="40"/>
        <end position="121"/>
    </location>
</feature>
<keyword evidence="3" id="KW-1185">Reference proteome</keyword>
<evidence type="ECO:0000259" key="1">
    <source>
        <dbReference type="Pfam" id="PF13115"/>
    </source>
</evidence>
<protein>
    <recommendedName>
        <fullName evidence="1">YtkA-like domain-containing protein</fullName>
    </recommendedName>
</protein>
<comment type="caution">
    <text evidence="2">The sequence shown here is derived from an EMBL/GenBank/DDBJ whole genome shotgun (WGS) entry which is preliminary data.</text>
</comment>
<dbReference type="RefSeq" id="WP_025702749.1">
    <property type="nucleotide sequence ID" value="NZ_JAUSUY010000001.1"/>
</dbReference>
<dbReference type="Proteomes" id="UP001248709">
    <property type="component" value="Unassembled WGS sequence"/>
</dbReference>
<organism evidence="2 3">
    <name type="scientific">Paenibacillus forsythiae</name>
    <dbReference type="NCBI Taxonomy" id="365616"/>
    <lineage>
        <taxon>Bacteria</taxon>
        <taxon>Bacillati</taxon>
        <taxon>Bacillota</taxon>
        <taxon>Bacilli</taxon>
        <taxon>Bacillales</taxon>
        <taxon>Paenibacillaceae</taxon>
        <taxon>Paenibacillus</taxon>
    </lineage>
</organism>